<name>A0A0A9CR15_ARUDO</name>
<proteinExistence type="predicted"/>
<organism evidence="1">
    <name type="scientific">Arundo donax</name>
    <name type="common">Giant reed</name>
    <name type="synonym">Donax arundinaceus</name>
    <dbReference type="NCBI Taxonomy" id="35708"/>
    <lineage>
        <taxon>Eukaryota</taxon>
        <taxon>Viridiplantae</taxon>
        <taxon>Streptophyta</taxon>
        <taxon>Embryophyta</taxon>
        <taxon>Tracheophyta</taxon>
        <taxon>Spermatophyta</taxon>
        <taxon>Magnoliopsida</taxon>
        <taxon>Liliopsida</taxon>
        <taxon>Poales</taxon>
        <taxon>Poaceae</taxon>
        <taxon>PACMAD clade</taxon>
        <taxon>Arundinoideae</taxon>
        <taxon>Arundineae</taxon>
        <taxon>Arundo</taxon>
    </lineage>
</organism>
<reference evidence="1" key="1">
    <citation type="submission" date="2014-09" db="EMBL/GenBank/DDBJ databases">
        <authorList>
            <person name="Magalhaes I.L.F."/>
            <person name="Oliveira U."/>
            <person name="Santos F.R."/>
            <person name="Vidigal T.H.D.A."/>
            <person name="Brescovit A.D."/>
            <person name="Santos A.J."/>
        </authorList>
    </citation>
    <scope>NUCLEOTIDE SEQUENCE</scope>
    <source>
        <tissue evidence="1">Shoot tissue taken approximately 20 cm above the soil surface</tissue>
    </source>
</reference>
<evidence type="ECO:0000313" key="1">
    <source>
        <dbReference type="EMBL" id="JAD78016.1"/>
    </source>
</evidence>
<accession>A0A0A9CR15</accession>
<dbReference type="AlphaFoldDB" id="A0A0A9CR15"/>
<sequence length="145" mass="16178">MLQHASLAIFFYPLIRRYQCAFSSSSSCLSYLTRQFPSGRPGPWISSSSHHLHQLKEVPPSPCSSFSSSHHHRHRLLESPPCPWTSSSSSWASHSDPLQLPPPQVRPVVQPLPPHVSSSLKPLLTSLVSLRGELNLLLHCKSWQG</sequence>
<dbReference type="EMBL" id="GBRH01219879">
    <property type="protein sequence ID" value="JAD78016.1"/>
    <property type="molecule type" value="Transcribed_RNA"/>
</dbReference>
<protein>
    <submittedName>
        <fullName evidence="1">Uncharacterized protein</fullName>
    </submittedName>
</protein>
<reference evidence="1" key="2">
    <citation type="journal article" date="2015" name="Data Brief">
        <title>Shoot transcriptome of the giant reed, Arundo donax.</title>
        <authorList>
            <person name="Barrero R.A."/>
            <person name="Guerrero F.D."/>
            <person name="Moolhuijzen P."/>
            <person name="Goolsby J.A."/>
            <person name="Tidwell J."/>
            <person name="Bellgard S.E."/>
            <person name="Bellgard M.I."/>
        </authorList>
    </citation>
    <scope>NUCLEOTIDE SEQUENCE</scope>
    <source>
        <tissue evidence="1">Shoot tissue taken approximately 20 cm above the soil surface</tissue>
    </source>
</reference>